<proteinExistence type="predicted"/>
<keyword evidence="3" id="KW-1185">Reference proteome</keyword>
<dbReference type="AlphaFoldDB" id="A0A7K1UUE3"/>
<feature type="domain" description="DUF732" evidence="1">
    <location>
        <begin position="52"/>
        <end position="130"/>
    </location>
</feature>
<reference evidence="2 3" key="1">
    <citation type="submission" date="2019-12" db="EMBL/GenBank/DDBJ databases">
        <title>Nocardia sp. nov. ET3-3 isolated from soil.</title>
        <authorList>
            <person name="Kanchanasin P."/>
            <person name="Tanasupawat S."/>
            <person name="Yuki M."/>
            <person name="Kudo T."/>
        </authorList>
    </citation>
    <scope>NUCLEOTIDE SEQUENCE [LARGE SCALE GENOMIC DNA]</scope>
    <source>
        <strain evidence="2 3">ET3-3</strain>
    </source>
</reference>
<dbReference type="Proteomes" id="UP000466794">
    <property type="component" value="Unassembled WGS sequence"/>
</dbReference>
<gene>
    <name evidence="2" type="ORF">GPX89_12035</name>
</gene>
<dbReference type="Pfam" id="PF05305">
    <property type="entry name" value="DUF732"/>
    <property type="match status" value="1"/>
</dbReference>
<name>A0A7K1UUE3_9NOCA</name>
<evidence type="ECO:0000313" key="2">
    <source>
        <dbReference type="EMBL" id="MVU77973.1"/>
    </source>
</evidence>
<dbReference type="RefSeq" id="WP_157387560.1">
    <property type="nucleotide sequence ID" value="NZ_WRPP01000002.1"/>
</dbReference>
<accession>A0A7K1UUE3</accession>
<evidence type="ECO:0000259" key="1">
    <source>
        <dbReference type="Pfam" id="PF05305"/>
    </source>
</evidence>
<evidence type="ECO:0000313" key="3">
    <source>
        <dbReference type="Proteomes" id="UP000466794"/>
    </source>
</evidence>
<dbReference type="PROSITE" id="PS51257">
    <property type="entry name" value="PROKAR_LIPOPROTEIN"/>
    <property type="match status" value="1"/>
</dbReference>
<dbReference type="EMBL" id="WRPP01000002">
    <property type="protein sequence ID" value="MVU77973.1"/>
    <property type="molecule type" value="Genomic_DNA"/>
</dbReference>
<organism evidence="2 3">
    <name type="scientific">Nocardia terrae</name>
    <dbReference type="NCBI Taxonomy" id="2675851"/>
    <lineage>
        <taxon>Bacteria</taxon>
        <taxon>Bacillati</taxon>
        <taxon>Actinomycetota</taxon>
        <taxon>Actinomycetes</taxon>
        <taxon>Mycobacteriales</taxon>
        <taxon>Nocardiaceae</taxon>
        <taxon>Nocardia</taxon>
    </lineage>
</organism>
<comment type="caution">
    <text evidence="2">The sequence shown here is derived from an EMBL/GenBank/DDBJ whole genome shotgun (WGS) entry which is preliminary data.</text>
</comment>
<protein>
    <submittedName>
        <fullName evidence="2">DUF732 domain-containing protein</fullName>
    </submittedName>
</protein>
<sequence length="136" mass="14518">MDKRAIGVAFLILLSGCARPDDAQSLPATTSRQPIKPIISTFADIPDGPGSEDLFISTLQRSGIRFQDRTKTVTMGRTVCASLQTNTLLGATADPRSLDHISDRITKGTEFTGDQSPIIIGASIGSFCPEFAYLAN</sequence>
<dbReference type="InterPro" id="IPR007969">
    <property type="entry name" value="DUF732"/>
</dbReference>